<organism evidence="1">
    <name type="scientific">marine sediment metagenome</name>
    <dbReference type="NCBI Taxonomy" id="412755"/>
    <lineage>
        <taxon>unclassified sequences</taxon>
        <taxon>metagenomes</taxon>
        <taxon>ecological metagenomes</taxon>
    </lineage>
</organism>
<name>A0A0F9DV10_9ZZZZ</name>
<accession>A0A0F9DV10</accession>
<dbReference type="AlphaFoldDB" id="A0A0F9DV10"/>
<protein>
    <submittedName>
        <fullName evidence="1">Uncharacterized protein</fullName>
    </submittedName>
</protein>
<evidence type="ECO:0000313" key="1">
    <source>
        <dbReference type="EMBL" id="KKL21511.1"/>
    </source>
</evidence>
<sequence>MAKHTRTARILENVGKELKNNPPSILERTRRRNGAKAAGKQRVAILLNKARKRGAKISAQI</sequence>
<proteinExistence type="predicted"/>
<comment type="caution">
    <text evidence="1">The sequence shown here is derived from an EMBL/GenBank/DDBJ whole genome shotgun (WGS) entry which is preliminary data.</text>
</comment>
<reference evidence="1" key="1">
    <citation type="journal article" date="2015" name="Nature">
        <title>Complex archaea that bridge the gap between prokaryotes and eukaryotes.</title>
        <authorList>
            <person name="Spang A."/>
            <person name="Saw J.H."/>
            <person name="Jorgensen S.L."/>
            <person name="Zaremba-Niedzwiedzka K."/>
            <person name="Martijn J."/>
            <person name="Lind A.E."/>
            <person name="van Eijk R."/>
            <person name="Schleper C."/>
            <person name="Guy L."/>
            <person name="Ettema T.J."/>
        </authorList>
    </citation>
    <scope>NUCLEOTIDE SEQUENCE</scope>
</reference>
<gene>
    <name evidence="1" type="ORF">LCGC14_2444770</name>
</gene>
<dbReference type="EMBL" id="LAZR01037705">
    <property type="protein sequence ID" value="KKL21511.1"/>
    <property type="molecule type" value="Genomic_DNA"/>
</dbReference>